<evidence type="ECO:0000256" key="5">
    <source>
        <dbReference type="ARBA" id="ARBA00023015"/>
    </source>
</evidence>
<organism evidence="10 11">
    <name type="scientific">Tuber magnatum</name>
    <name type="common">white Piedmont truffle</name>
    <dbReference type="NCBI Taxonomy" id="42249"/>
    <lineage>
        <taxon>Eukaryota</taxon>
        <taxon>Fungi</taxon>
        <taxon>Dikarya</taxon>
        <taxon>Ascomycota</taxon>
        <taxon>Pezizomycotina</taxon>
        <taxon>Pezizomycetes</taxon>
        <taxon>Pezizales</taxon>
        <taxon>Tuberaceae</taxon>
        <taxon>Tuber</taxon>
    </lineage>
</organism>
<keyword evidence="6" id="KW-0804">Transcription</keyword>
<keyword evidence="7" id="KW-0539">Nucleus</keyword>
<evidence type="ECO:0000313" key="11">
    <source>
        <dbReference type="Proteomes" id="UP000246991"/>
    </source>
</evidence>
<evidence type="ECO:0000256" key="9">
    <source>
        <dbReference type="ARBA" id="ARBA00047870"/>
    </source>
</evidence>
<proteinExistence type="inferred from homology"/>
<evidence type="ECO:0000256" key="3">
    <source>
        <dbReference type="ARBA" id="ARBA00022679"/>
    </source>
</evidence>
<accession>A0A317SQ01</accession>
<comment type="catalytic activity">
    <reaction evidence="9">
        <text>L-methionyl-[protein] + S-adenosyl-L-methionine = S-methyl-L-methionyl-[protein] + S-adenosyl-L-homocysteine</text>
        <dbReference type="Rhea" id="RHEA:60560"/>
        <dbReference type="Rhea" id="RHEA-COMP:12313"/>
        <dbReference type="Rhea" id="RHEA-COMP:15592"/>
        <dbReference type="ChEBI" id="CHEBI:16044"/>
        <dbReference type="ChEBI" id="CHEBI:57856"/>
        <dbReference type="ChEBI" id="CHEBI:59789"/>
        <dbReference type="ChEBI" id="CHEBI:142742"/>
    </reaction>
    <physiologicalReaction direction="left-to-right" evidence="9">
        <dbReference type="Rhea" id="RHEA:60561"/>
    </physiologicalReaction>
</comment>
<evidence type="ECO:0000313" key="10">
    <source>
        <dbReference type="EMBL" id="PWW76453.1"/>
    </source>
</evidence>
<protein>
    <submittedName>
        <fullName evidence="10">S-adenosyl-L-methionine-dependent methyltransferase</fullName>
    </submittedName>
</protein>
<dbReference type="Pfam" id="PF13489">
    <property type="entry name" value="Methyltransf_23"/>
    <property type="match status" value="1"/>
</dbReference>
<dbReference type="Proteomes" id="UP000246991">
    <property type="component" value="Unassembled WGS sequence"/>
</dbReference>
<evidence type="ECO:0000256" key="6">
    <source>
        <dbReference type="ARBA" id="ARBA00023163"/>
    </source>
</evidence>
<comment type="caution">
    <text evidence="10">The sequence shown here is derived from an EMBL/GenBank/DDBJ whole genome shotgun (WGS) entry which is preliminary data.</text>
</comment>
<dbReference type="GO" id="GO:0008168">
    <property type="term" value="F:methyltransferase activity"/>
    <property type="evidence" value="ECO:0007669"/>
    <property type="project" value="UniProtKB-KW"/>
</dbReference>
<dbReference type="SUPFAM" id="SSF53335">
    <property type="entry name" value="S-adenosyl-L-methionine-dependent methyltransferases"/>
    <property type="match status" value="1"/>
</dbReference>
<evidence type="ECO:0000256" key="2">
    <source>
        <dbReference type="ARBA" id="ARBA00022603"/>
    </source>
</evidence>
<sequence>MDESKNQKEKKRKLETRISLTPVSIDSNTHQFENGRRFHGYRGGAYMYPNDEKEQDRLDIYHKMFLVARQEELHRAPITRNYSPPRILDLGTGTGIWAIDMADKYPDAEVIGIDLSLIQPKWIPRNLRFQISDFESEWTLGKDSFDLIHLRAGCGSVSSWPTLFRRAFEHLKPGYGWIEYIDIDIQARSDDGTLTTTHALYQWQQYLLETTERAGKPLRYEARTGQLLREAGFVDVQEVVLKLPLSPWPSDPYLKDCGRWYNLGLSEALEGYTLAPMTRVGGWSVDDVKNLLGPVQKDINNRQIHAYSDMHIWIARRPDWGVEDKKISGMKRAVTK</sequence>
<dbReference type="GO" id="GO:0005634">
    <property type="term" value="C:nucleus"/>
    <property type="evidence" value="ECO:0007669"/>
    <property type="project" value="UniProtKB-SubCell"/>
</dbReference>
<name>A0A317SQ01_9PEZI</name>
<dbReference type="InterPro" id="IPR029063">
    <property type="entry name" value="SAM-dependent_MTases_sf"/>
</dbReference>
<gene>
    <name evidence="10" type="ORF">C7212DRAFT_187336</name>
</gene>
<dbReference type="STRING" id="42249.A0A317SQ01"/>
<evidence type="ECO:0000256" key="1">
    <source>
        <dbReference type="ARBA" id="ARBA00004123"/>
    </source>
</evidence>
<reference evidence="10 11" key="1">
    <citation type="submission" date="2018-03" db="EMBL/GenBank/DDBJ databases">
        <title>Genomes of Pezizomycetes fungi and the evolution of truffles.</title>
        <authorList>
            <person name="Murat C."/>
            <person name="Payen T."/>
            <person name="Noel B."/>
            <person name="Kuo A."/>
            <person name="Martin F.M."/>
        </authorList>
    </citation>
    <scope>NUCLEOTIDE SEQUENCE [LARGE SCALE GENOMIC DNA]</scope>
    <source>
        <strain evidence="10">091103-1</strain>
    </source>
</reference>
<evidence type="ECO:0000256" key="4">
    <source>
        <dbReference type="ARBA" id="ARBA00022691"/>
    </source>
</evidence>
<comment type="similarity">
    <text evidence="8">Belongs to the methyltransferase superfamily. LaeA methyltransferase family.</text>
</comment>
<dbReference type="OrthoDB" id="2013972at2759"/>
<evidence type="ECO:0000256" key="8">
    <source>
        <dbReference type="ARBA" id="ARBA00038158"/>
    </source>
</evidence>
<dbReference type="CDD" id="cd02440">
    <property type="entry name" value="AdoMet_MTases"/>
    <property type="match status" value="1"/>
</dbReference>
<keyword evidence="2 10" id="KW-0489">Methyltransferase</keyword>
<dbReference type="Gene3D" id="3.40.50.150">
    <property type="entry name" value="Vaccinia Virus protein VP39"/>
    <property type="match status" value="1"/>
</dbReference>
<dbReference type="EMBL" id="PYWC01000033">
    <property type="protein sequence ID" value="PWW76453.1"/>
    <property type="molecule type" value="Genomic_DNA"/>
</dbReference>
<comment type="subcellular location">
    <subcellularLocation>
        <location evidence="1">Nucleus</location>
    </subcellularLocation>
</comment>
<evidence type="ECO:0000256" key="7">
    <source>
        <dbReference type="ARBA" id="ARBA00023242"/>
    </source>
</evidence>
<dbReference type="AlphaFoldDB" id="A0A317SQ01"/>
<keyword evidence="4" id="KW-0949">S-adenosyl-L-methionine</keyword>
<keyword evidence="5" id="KW-0805">Transcription regulation</keyword>
<dbReference type="PANTHER" id="PTHR43591">
    <property type="entry name" value="METHYLTRANSFERASE"/>
    <property type="match status" value="1"/>
</dbReference>
<dbReference type="GO" id="GO:0032259">
    <property type="term" value="P:methylation"/>
    <property type="evidence" value="ECO:0007669"/>
    <property type="project" value="UniProtKB-KW"/>
</dbReference>
<dbReference type="PANTHER" id="PTHR43591:SF30">
    <property type="entry name" value="PROTEIN-METHIONINE METHYLTRANSFERASE LAEA"/>
    <property type="match status" value="1"/>
</dbReference>
<keyword evidence="3 10" id="KW-0808">Transferase</keyword>
<keyword evidence="11" id="KW-1185">Reference proteome</keyword>